<feature type="transmembrane region" description="Helical" evidence="5">
    <location>
        <begin position="229"/>
        <end position="249"/>
    </location>
</feature>
<dbReference type="EMBL" id="CP060201">
    <property type="protein sequence ID" value="QNH80589.1"/>
    <property type="molecule type" value="Genomic_DNA"/>
</dbReference>
<dbReference type="InterPro" id="IPR049680">
    <property type="entry name" value="FLVCR1-2_SLC49-like"/>
</dbReference>
<keyword evidence="3 5" id="KW-1133">Transmembrane helix</keyword>
<evidence type="ECO:0000256" key="5">
    <source>
        <dbReference type="SAM" id="Phobius"/>
    </source>
</evidence>
<dbReference type="InterPro" id="IPR036259">
    <property type="entry name" value="MFS_trans_sf"/>
</dbReference>
<feature type="transmembrane region" description="Helical" evidence="5">
    <location>
        <begin position="323"/>
        <end position="347"/>
    </location>
</feature>
<feature type="transmembrane region" description="Helical" evidence="5">
    <location>
        <begin position="65"/>
        <end position="87"/>
    </location>
</feature>
<evidence type="ECO:0000259" key="6">
    <source>
        <dbReference type="PROSITE" id="PS50850"/>
    </source>
</evidence>
<feature type="transmembrane region" description="Helical" evidence="5">
    <location>
        <begin position="359"/>
        <end position="381"/>
    </location>
</feature>
<feature type="transmembrane region" description="Helical" evidence="5">
    <location>
        <begin position="118"/>
        <end position="142"/>
    </location>
</feature>
<proteinExistence type="predicted"/>
<feature type="transmembrane region" description="Helical" evidence="5">
    <location>
        <begin position="180"/>
        <end position="202"/>
    </location>
</feature>
<evidence type="ECO:0000256" key="2">
    <source>
        <dbReference type="ARBA" id="ARBA00022692"/>
    </source>
</evidence>
<dbReference type="Proteomes" id="UP000515277">
    <property type="component" value="Chromosome"/>
</dbReference>
<dbReference type="Pfam" id="PF07690">
    <property type="entry name" value="MFS_1"/>
    <property type="match status" value="1"/>
</dbReference>
<evidence type="ECO:0000256" key="4">
    <source>
        <dbReference type="ARBA" id="ARBA00023136"/>
    </source>
</evidence>
<name>A0A7G8YVG4_9PSED</name>
<evidence type="ECO:0000256" key="3">
    <source>
        <dbReference type="ARBA" id="ARBA00022989"/>
    </source>
</evidence>
<feature type="transmembrane region" description="Helical" evidence="5">
    <location>
        <begin position="94"/>
        <end position="112"/>
    </location>
</feature>
<organism evidence="7 8">
    <name type="scientific">Pseudomonas protegens</name>
    <dbReference type="NCBI Taxonomy" id="380021"/>
    <lineage>
        <taxon>Bacteria</taxon>
        <taxon>Pseudomonadati</taxon>
        <taxon>Pseudomonadota</taxon>
        <taxon>Gammaproteobacteria</taxon>
        <taxon>Pseudomonadales</taxon>
        <taxon>Pseudomonadaceae</taxon>
        <taxon>Pseudomonas</taxon>
    </lineage>
</organism>
<evidence type="ECO:0000313" key="7">
    <source>
        <dbReference type="EMBL" id="QNH80589.1"/>
    </source>
</evidence>
<comment type="subcellular location">
    <subcellularLocation>
        <location evidence="1">Membrane</location>
        <topology evidence="1">Multi-pass membrane protein</topology>
    </subcellularLocation>
</comment>
<feature type="domain" description="Major facilitator superfamily (MFS) profile" evidence="6">
    <location>
        <begin position="29"/>
        <end position="417"/>
    </location>
</feature>
<keyword evidence="2 5" id="KW-0812">Transmembrane</keyword>
<dbReference type="PANTHER" id="PTHR10924">
    <property type="entry name" value="MAJOR FACILITATOR SUPERFAMILY PROTEIN-RELATED"/>
    <property type="match status" value="1"/>
</dbReference>
<reference evidence="8" key="1">
    <citation type="journal article" date="2020" name="Microbiol. Resour. Announc.">
        <title>Complete genome sequences of four natural Pseudomonas isolates that catabolize a wide range of aromatic compounds relevant to lignin valorization.</title>
        <authorList>
            <person name="Hatmaker E.A."/>
            <person name="Presley G."/>
            <person name="Cannon O."/>
            <person name="Guss A.M."/>
            <person name="Elkins J.G."/>
        </authorList>
    </citation>
    <scope>NUCLEOTIDE SEQUENCE [LARGE SCALE GENOMIC DNA]</scope>
    <source>
        <strain evidence="8">H1F5C</strain>
    </source>
</reference>
<dbReference type="Gene3D" id="1.20.1250.20">
    <property type="entry name" value="MFS general substrate transporter like domains"/>
    <property type="match status" value="1"/>
</dbReference>
<keyword evidence="4 5" id="KW-0472">Membrane</keyword>
<dbReference type="InterPro" id="IPR011701">
    <property type="entry name" value="MFS"/>
</dbReference>
<dbReference type="InterPro" id="IPR020846">
    <property type="entry name" value="MFS_dom"/>
</dbReference>
<evidence type="ECO:0000256" key="1">
    <source>
        <dbReference type="ARBA" id="ARBA00004141"/>
    </source>
</evidence>
<dbReference type="AlphaFoldDB" id="A0A7G8YVG4"/>
<sequence length="417" mass="44303">MNSRSGAFAPDFTCVFLREIEVIPVRYRILCIYSGMLALTQYEWMRFAPITDQVSTQYGITYGEVGSLSLAVTALALPLALPSGGLIDRISVQTALRITAIAMLLAALIRVLQPHYEYLLAGQLLFGFVQPLTMSLLVKLMITWFSEDEHVRVTTLFSMVIFLGIGSAFMIVPLTEEGNISSSLLIDVAILGLIALLTFIYVPRDGPLVQTTSAPTKSGGRLLAEGVDLLRTAPFMAVLLMIFLTNGYFSAITTWLEPILLRQGIDAQVSGFIVVLMLAGGIAGMTFMPLLVRSGATVGGILSGVSLLAGGGTVLLFTSGSPWILSLAGIVIGAALLSPLPLLLQLIADTAGLSRSGTATSIFWLVGNIGATIMIATLGVIADHGDWGMAAVLLCLVLVVQITISLMGFRMVGARTT</sequence>
<dbReference type="PROSITE" id="PS50850">
    <property type="entry name" value="MFS"/>
    <property type="match status" value="1"/>
</dbReference>
<feature type="transmembrane region" description="Helical" evidence="5">
    <location>
        <begin position="269"/>
        <end position="291"/>
    </location>
</feature>
<dbReference type="PANTHER" id="PTHR10924:SF6">
    <property type="entry name" value="SOLUTE CARRIER FAMILY 49 MEMBER A3"/>
    <property type="match status" value="1"/>
</dbReference>
<accession>A0A7G8YVG4</accession>
<evidence type="ECO:0000313" key="8">
    <source>
        <dbReference type="Proteomes" id="UP000515277"/>
    </source>
</evidence>
<dbReference type="GO" id="GO:0016020">
    <property type="term" value="C:membrane"/>
    <property type="evidence" value="ECO:0007669"/>
    <property type="project" value="UniProtKB-SubCell"/>
</dbReference>
<gene>
    <name evidence="7" type="ORF">GGI48_04115</name>
</gene>
<protein>
    <submittedName>
        <fullName evidence="7">MFS transporter</fullName>
    </submittedName>
</protein>
<feature type="transmembrane region" description="Helical" evidence="5">
    <location>
        <begin position="298"/>
        <end position="317"/>
    </location>
</feature>
<dbReference type="SUPFAM" id="SSF103473">
    <property type="entry name" value="MFS general substrate transporter"/>
    <property type="match status" value="1"/>
</dbReference>
<feature type="transmembrane region" description="Helical" evidence="5">
    <location>
        <begin position="387"/>
        <end position="409"/>
    </location>
</feature>
<dbReference type="GO" id="GO:0022857">
    <property type="term" value="F:transmembrane transporter activity"/>
    <property type="evidence" value="ECO:0007669"/>
    <property type="project" value="InterPro"/>
</dbReference>
<feature type="transmembrane region" description="Helical" evidence="5">
    <location>
        <begin position="154"/>
        <end position="174"/>
    </location>
</feature>